<dbReference type="InterPro" id="IPR041183">
    <property type="entry name" value="Cyclophilin-like"/>
</dbReference>
<dbReference type="EMBL" id="VUMV01000008">
    <property type="protein sequence ID" value="MST82747.1"/>
    <property type="molecule type" value="Genomic_DNA"/>
</dbReference>
<keyword evidence="3" id="KW-1185">Reference proteome</keyword>
<proteinExistence type="predicted"/>
<comment type="caution">
    <text evidence="2">The sequence shown here is derived from an EMBL/GenBank/DDBJ whole genome shotgun (WGS) entry which is preliminary data.</text>
</comment>
<reference evidence="2 3" key="1">
    <citation type="submission" date="2019-08" db="EMBL/GenBank/DDBJ databases">
        <title>In-depth cultivation of the pig gut microbiome towards novel bacterial diversity and tailored functional studies.</title>
        <authorList>
            <person name="Wylensek D."/>
            <person name="Hitch T.C.A."/>
            <person name="Clavel T."/>
        </authorList>
    </citation>
    <scope>NUCLEOTIDE SEQUENCE [LARGE SCALE GENOMIC DNA]</scope>
    <source>
        <strain evidence="2 3">Oil+RF-744-WCA-WT-13</strain>
    </source>
</reference>
<dbReference type="Pfam" id="PF18050">
    <property type="entry name" value="Cyclophil_like2"/>
    <property type="match status" value="1"/>
</dbReference>
<organism evidence="2 3">
    <name type="scientific">Bilifractor porci</name>
    <dbReference type="NCBI Taxonomy" id="2606636"/>
    <lineage>
        <taxon>Bacteria</taxon>
        <taxon>Bacillati</taxon>
        <taxon>Bacillota</taxon>
        <taxon>Clostridia</taxon>
        <taxon>Lachnospirales</taxon>
        <taxon>Lachnospiraceae</taxon>
        <taxon>Bilifractor</taxon>
    </lineage>
</organism>
<evidence type="ECO:0000313" key="2">
    <source>
        <dbReference type="EMBL" id="MST82747.1"/>
    </source>
</evidence>
<accession>A0A7X2TNY6</accession>
<feature type="domain" description="Cyclophilin-like" evidence="1">
    <location>
        <begin position="15"/>
        <end position="61"/>
    </location>
</feature>
<protein>
    <recommendedName>
        <fullName evidence="1">Cyclophilin-like domain-containing protein</fullName>
    </recommendedName>
</protein>
<dbReference type="RefSeq" id="WP_154458658.1">
    <property type="nucleotide sequence ID" value="NZ_VUMV01000008.1"/>
</dbReference>
<evidence type="ECO:0000259" key="1">
    <source>
        <dbReference type="Pfam" id="PF18050"/>
    </source>
</evidence>
<sequence>MPDGTENPISMDVPSAETQPGDIVLYSGNQLVIFFGSNSWSYTKLSHIEGFSTDELTALLNKDIAVIEIKNG</sequence>
<dbReference type="AlphaFoldDB" id="A0A7X2TNY6"/>
<dbReference type="Proteomes" id="UP000466864">
    <property type="component" value="Unassembled WGS sequence"/>
</dbReference>
<name>A0A7X2TNY6_9FIRM</name>
<gene>
    <name evidence="2" type="ORF">FYJ60_10505</name>
</gene>
<evidence type="ECO:0000313" key="3">
    <source>
        <dbReference type="Proteomes" id="UP000466864"/>
    </source>
</evidence>